<evidence type="ECO:0000313" key="1">
    <source>
        <dbReference type="EMBL" id="EMR01233.1"/>
    </source>
</evidence>
<proteinExistence type="predicted"/>
<evidence type="ECO:0000313" key="2">
    <source>
        <dbReference type="Proteomes" id="UP000011910"/>
    </source>
</evidence>
<protein>
    <submittedName>
        <fullName evidence="1">Uncharacterized protein</fullName>
    </submittedName>
</protein>
<dbReference type="STRING" id="1279009.ADICEAN_03642"/>
<gene>
    <name evidence="1" type="ORF">ADICEAN_03642</name>
</gene>
<organism evidence="1 2">
    <name type="scientific">Cesiribacter andamanensis AMV16</name>
    <dbReference type="NCBI Taxonomy" id="1279009"/>
    <lineage>
        <taxon>Bacteria</taxon>
        <taxon>Pseudomonadati</taxon>
        <taxon>Bacteroidota</taxon>
        <taxon>Cytophagia</taxon>
        <taxon>Cytophagales</taxon>
        <taxon>Cesiribacteraceae</taxon>
        <taxon>Cesiribacter</taxon>
    </lineage>
</organism>
<dbReference type="Proteomes" id="UP000011910">
    <property type="component" value="Unassembled WGS sequence"/>
</dbReference>
<keyword evidence="2" id="KW-1185">Reference proteome</keyword>
<comment type="caution">
    <text evidence="1">The sequence shown here is derived from an EMBL/GenBank/DDBJ whole genome shotgun (WGS) entry which is preliminary data.</text>
</comment>
<reference evidence="1 2" key="1">
    <citation type="journal article" date="2013" name="Genome Announc.">
        <title>Draft Genome Sequence of Cesiribacter andamanensis Strain AMV16T, Isolated from a Soil Sample from a Mud Volcano in the Andaman Islands, India.</title>
        <authorList>
            <person name="Shivaji S."/>
            <person name="Ara S."/>
            <person name="Begum Z."/>
            <person name="Srinivas T.N."/>
            <person name="Singh A."/>
            <person name="Kumar Pinnaka A."/>
        </authorList>
    </citation>
    <scope>NUCLEOTIDE SEQUENCE [LARGE SCALE GENOMIC DNA]</scope>
    <source>
        <strain evidence="1 2">AMV16</strain>
    </source>
</reference>
<dbReference type="AlphaFoldDB" id="M7MXR6"/>
<name>M7MXR6_9BACT</name>
<sequence>MKTSNKLLLALLAFIFVLVTAVVIGAEHFVTIID</sequence>
<dbReference type="EMBL" id="AODQ01000133">
    <property type="protein sequence ID" value="EMR01233.1"/>
    <property type="molecule type" value="Genomic_DNA"/>
</dbReference>
<accession>M7MXR6</accession>